<dbReference type="OrthoDB" id="9893637at2"/>
<evidence type="ECO:0000313" key="2">
    <source>
        <dbReference type="EMBL" id="KTD61881.1"/>
    </source>
</evidence>
<dbReference type="PATRIC" id="fig|452.5.peg.2776"/>
<organism evidence="2 3">
    <name type="scientific">Legionella spiritensis</name>
    <dbReference type="NCBI Taxonomy" id="452"/>
    <lineage>
        <taxon>Bacteria</taxon>
        <taxon>Pseudomonadati</taxon>
        <taxon>Pseudomonadota</taxon>
        <taxon>Gammaproteobacteria</taxon>
        <taxon>Legionellales</taxon>
        <taxon>Legionellaceae</taxon>
        <taxon>Legionella</taxon>
    </lineage>
</organism>
<evidence type="ECO:0000313" key="3">
    <source>
        <dbReference type="Proteomes" id="UP000054877"/>
    </source>
</evidence>
<dbReference type="AlphaFoldDB" id="A0A0W0YYB9"/>
<feature type="domain" description="DUF6869" evidence="1">
    <location>
        <begin position="17"/>
        <end position="92"/>
    </location>
</feature>
<keyword evidence="3" id="KW-1185">Reference proteome</keyword>
<comment type="caution">
    <text evidence="2">The sequence shown here is derived from an EMBL/GenBank/DDBJ whole genome shotgun (WGS) entry which is preliminary data.</text>
</comment>
<name>A0A0W0YYB9_LEGSP</name>
<dbReference type="EMBL" id="LNYX01000031">
    <property type="protein sequence ID" value="KTD61881.1"/>
    <property type="molecule type" value="Genomic_DNA"/>
</dbReference>
<evidence type="ECO:0000259" key="1">
    <source>
        <dbReference type="Pfam" id="PF21746"/>
    </source>
</evidence>
<accession>A0A0W0YYB9</accession>
<dbReference type="Proteomes" id="UP000054877">
    <property type="component" value="Unassembled WGS sequence"/>
</dbReference>
<reference evidence="2 3" key="1">
    <citation type="submission" date="2015-11" db="EMBL/GenBank/DDBJ databases">
        <title>Genomic analysis of 38 Legionella species identifies large and diverse effector repertoires.</title>
        <authorList>
            <person name="Burstein D."/>
            <person name="Amaro F."/>
            <person name="Zusman T."/>
            <person name="Lifshitz Z."/>
            <person name="Cohen O."/>
            <person name="Gilbert J.A."/>
            <person name="Pupko T."/>
            <person name="Shuman H.A."/>
            <person name="Segal G."/>
        </authorList>
    </citation>
    <scope>NUCLEOTIDE SEQUENCE [LARGE SCALE GENOMIC DNA]</scope>
    <source>
        <strain evidence="2 3">Mt.St.Helens-9</strain>
    </source>
</reference>
<protein>
    <recommendedName>
        <fullName evidence="1">DUF6869 domain-containing protein</fullName>
    </recommendedName>
</protein>
<dbReference type="Pfam" id="PF21746">
    <property type="entry name" value="DUF6869"/>
    <property type="match status" value="1"/>
</dbReference>
<dbReference type="InterPro" id="IPR049221">
    <property type="entry name" value="DUF6869"/>
</dbReference>
<dbReference type="RefSeq" id="WP_058484397.1">
    <property type="nucleotide sequence ID" value="NZ_CAAAII010000005.1"/>
</dbReference>
<sequence>MNKHSELIDCYLNWYRTQKEEYWWAWEEVDIKRNPDDLPFIFQLIQACQNDEEIAYVAAGPLHDLFRTHHLAIKSALDIMVRGDMNMRKAIQALIFAEGSSERKTLNEILNKYGLHYASL</sequence>
<gene>
    <name evidence="2" type="ORF">Lspi_2511</name>
</gene>
<proteinExistence type="predicted"/>